<dbReference type="Pfam" id="PF12928">
    <property type="entry name" value="tRNA_int_end_N2"/>
    <property type="match status" value="1"/>
</dbReference>
<dbReference type="GO" id="GO:0000214">
    <property type="term" value="C:tRNA-intron endonuclease complex"/>
    <property type="evidence" value="ECO:0007669"/>
    <property type="project" value="TreeGrafter"/>
</dbReference>
<feature type="domain" description="tRNA-splicing endonuclease subunit Sen54 N-terminal" evidence="4">
    <location>
        <begin position="73"/>
        <end position="138"/>
    </location>
</feature>
<keyword evidence="6" id="KW-1185">Reference proteome</keyword>
<gene>
    <name evidence="5" type="ORF">WICPIJ_007595</name>
</gene>
<dbReference type="OrthoDB" id="408683at2759"/>
<protein>
    <recommendedName>
        <fullName evidence="4">tRNA-splicing endonuclease subunit Sen54 N-terminal domain-containing protein</fullName>
    </recommendedName>
</protein>
<evidence type="ECO:0000259" key="4">
    <source>
        <dbReference type="Pfam" id="PF12928"/>
    </source>
</evidence>
<evidence type="ECO:0000256" key="1">
    <source>
        <dbReference type="ARBA" id="ARBA00005736"/>
    </source>
</evidence>
<reference evidence="5" key="1">
    <citation type="journal article" date="2021" name="Open Biol.">
        <title>Shared evolutionary footprints suggest mitochondrial oxidative damage underlies multiple complex I losses in fungi.</title>
        <authorList>
            <person name="Schikora-Tamarit M.A."/>
            <person name="Marcet-Houben M."/>
            <person name="Nosek J."/>
            <person name="Gabaldon T."/>
        </authorList>
    </citation>
    <scope>NUCLEOTIDE SEQUENCE</scope>
    <source>
        <strain evidence="5">CBS2887</strain>
    </source>
</reference>
<proteinExistence type="inferred from homology"/>
<sequence>MFKCSIVKPLTMPQELTPASQPENDVPAEADQSEDEEDLIDWITLSKGLKDYEPDNTLIQSNQLQYSLNVMYDIISQPLTLMTKSAIKLRYDEKLHKGVIDKPKGSFMNTVGLANSKNELMLSHIETIYLVSRGTVQPVEVFPVHSDDDSSGEKEEREMSLDILNLYTQFESEEEMEKYWIYAYLKRLGFVVTEYFDQNETSVNHNNKKKLLEQTDTKTVSKLSKFTSQTTSLALSHFNKLLLSISSIFQHKFQPLTTYDLIFQTIKLQITKISKFSTLSSRQFFDLNVWKPSTKYNKTSPPYADHKIKIMNFEDTLKINDIYVNNDNGQVDNKYIMAVIQHGITNYVELKQVDLSKGPYVRY</sequence>
<accession>A0A9P8TJ34</accession>
<name>A0A9P8TJ34_WICPI</name>
<evidence type="ECO:0000256" key="3">
    <source>
        <dbReference type="SAM" id="MobiDB-lite"/>
    </source>
</evidence>
<reference evidence="5" key="2">
    <citation type="submission" date="2021-01" db="EMBL/GenBank/DDBJ databases">
        <authorList>
            <person name="Schikora-Tamarit M.A."/>
        </authorList>
    </citation>
    <scope>NUCLEOTIDE SEQUENCE</scope>
    <source>
        <strain evidence="5">CBS2887</strain>
    </source>
</reference>
<dbReference type="InterPro" id="IPR024336">
    <property type="entry name" value="tRNA_splic_suSen54_N"/>
</dbReference>
<organism evidence="5 6">
    <name type="scientific">Wickerhamomyces pijperi</name>
    <name type="common">Yeast</name>
    <name type="synonym">Pichia pijperi</name>
    <dbReference type="NCBI Taxonomy" id="599730"/>
    <lineage>
        <taxon>Eukaryota</taxon>
        <taxon>Fungi</taxon>
        <taxon>Dikarya</taxon>
        <taxon>Ascomycota</taxon>
        <taxon>Saccharomycotina</taxon>
        <taxon>Saccharomycetes</taxon>
        <taxon>Phaffomycetales</taxon>
        <taxon>Wickerhamomycetaceae</taxon>
        <taxon>Wickerhamomyces</taxon>
    </lineage>
</organism>
<comment type="similarity">
    <text evidence="1">Belongs to the SEN54 family.</text>
</comment>
<evidence type="ECO:0000313" key="5">
    <source>
        <dbReference type="EMBL" id="KAH3681438.1"/>
    </source>
</evidence>
<dbReference type="PANTHER" id="PTHR21027:SF1">
    <property type="entry name" value="TRNA-SPLICING ENDONUCLEASE SUBUNIT SEN54"/>
    <property type="match status" value="1"/>
</dbReference>
<dbReference type="EMBL" id="JAEUBG010004417">
    <property type="protein sequence ID" value="KAH3681438.1"/>
    <property type="molecule type" value="Genomic_DNA"/>
</dbReference>
<dbReference type="InterPro" id="IPR024337">
    <property type="entry name" value="tRNA_splic_suSen54"/>
</dbReference>
<keyword evidence="2" id="KW-0819">tRNA processing</keyword>
<feature type="region of interest" description="Disordered" evidence="3">
    <location>
        <begin position="13"/>
        <end position="35"/>
    </location>
</feature>
<dbReference type="GO" id="GO:0000379">
    <property type="term" value="P:tRNA-type intron splice site recognition and cleavage"/>
    <property type="evidence" value="ECO:0007669"/>
    <property type="project" value="TreeGrafter"/>
</dbReference>
<evidence type="ECO:0000313" key="6">
    <source>
        <dbReference type="Proteomes" id="UP000774326"/>
    </source>
</evidence>
<dbReference type="PANTHER" id="PTHR21027">
    <property type="entry name" value="TRNA-SPLICING ENDONUCLEASE SUBUNIT SEN54"/>
    <property type="match status" value="1"/>
</dbReference>
<dbReference type="Proteomes" id="UP000774326">
    <property type="component" value="Unassembled WGS sequence"/>
</dbReference>
<feature type="compositionally biased region" description="Acidic residues" evidence="3">
    <location>
        <begin position="26"/>
        <end position="35"/>
    </location>
</feature>
<evidence type="ECO:0000256" key="2">
    <source>
        <dbReference type="ARBA" id="ARBA00022694"/>
    </source>
</evidence>
<dbReference type="AlphaFoldDB" id="A0A9P8TJ34"/>
<comment type="caution">
    <text evidence="5">The sequence shown here is derived from an EMBL/GenBank/DDBJ whole genome shotgun (WGS) entry which is preliminary data.</text>
</comment>